<dbReference type="GO" id="GO:0009897">
    <property type="term" value="C:external side of plasma membrane"/>
    <property type="evidence" value="ECO:0007669"/>
    <property type="project" value="TreeGrafter"/>
</dbReference>
<dbReference type="SMART" id="SM00408">
    <property type="entry name" value="IGc2"/>
    <property type="match status" value="2"/>
</dbReference>
<evidence type="ECO:0000256" key="3">
    <source>
        <dbReference type="SAM" id="Phobius"/>
    </source>
</evidence>
<dbReference type="SUPFAM" id="SSF48726">
    <property type="entry name" value="Immunoglobulin"/>
    <property type="match status" value="2"/>
</dbReference>
<dbReference type="OrthoDB" id="6151406at2759"/>
<dbReference type="InterPro" id="IPR036179">
    <property type="entry name" value="Ig-like_dom_sf"/>
</dbReference>
<keyword evidence="1 4" id="KW-0732">Signal</keyword>
<keyword evidence="3" id="KW-0812">Transmembrane</keyword>
<keyword evidence="3" id="KW-1133">Transmembrane helix</keyword>
<dbReference type="GO" id="GO:0006955">
    <property type="term" value="P:immune response"/>
    <property type="evidence" value="ECO:0007669"/>
    <property type="project" value="TreeGrafter"/>
</dbReference>
<evidence type="ECO:0000259" key="5">
    <source>
        <dbReference type="PROSITE" id="PS50835"/>
    </source>
</evidence>
<reference evidence="6" key="1">
    <citation type="submission" date="2025-08" db="UniProtKB">
        <authorList>
            <consortium name="Ensembl"/>
        </authorList>
    </citation>
    <scope>IDENTIFICATION</scope>
</reference>
<dbReference type="PANTHER" id="PTHR11481">
    <property type="entry name" value="IMMUNOGLOBULIN FC RECEPTOR"/>
    <property type="match status" value="1"/>
</dbReference>
<evidence type="ECO:0000313" key="6">
    <source>
        <dbReference type="Ensembl" id="ENSDLAP00005082532.1"/>
    </source>
</evidence>
<dbReference type="Proteomes" id="UP000694389">
    <property type="component" value="Unassembled WGS sequence"/>
</dbReference>
<proteinExistence type="predicted"/>
<dbReference type="Ensembl" id="ENSDLAT00005068483.1">
    <property type="protein sequence ID" value="ENSDLAP00005082532.1"/>
    <property type="gene ID" value="ENSDLAG00005031247.1"/>
</dbReference>
<dbReference type="GO" id="GO:0004888">
    <property type="term" value="F:transmembrane signaling receptor activity"/>
    <property type="evidence" value="ECO:0007669"/>
    <property type="project" value="TreeGrafter"/>
</dbReference>
<dbReference type="SMART" id="SM00409">
    <property type="entry name" value="IG"/>
    <property type="match status" value="2"/>
</dbReference>
<feature type="signal peptide" evidence="4">
    <location>
        <begin position="1"/>
        <end position="22"/>
    </location>
</feature>
<gene>
    <name evidence="6" type="primary">LOC127360703</name>
</gene>
<dbReference type="RefSeq" id="XP_051251138.1">
    <property type="nucleotide sequence ID" value="XM_051395178.1"/>
</dbReference>
<name>A0A8P4GJV4_DICLA</name>
<evidence type="ECO:0000256" key="4">
    <source>
        <dbReference type="SAM" id="SignalP"/>
    </source>
</evidence>
<evidence type="ECO:0000256" key="1">
    <source>
        <dbReference type="ARBA" id="ARBA00022729"/>
    </source>
</evidence>
<dbReference type="PANTHER" id="PTHR11481:SF64">
    <property type="entry name" value="FC RECEPTOR-LIKE PROTEIN 4"/>
    <property type="match status" value="1"/>
</dbReference>
<dbReference type="GeneTree" id="ENSGT00940000163711"/>
<dbReference type="InterPro" id="IPR003599">
    <property type="entry name" value="Ig_sub"/>
</dbReference>
<dbReference type="InterPro" id="IPR003598">
    <property type="entry name" value="Ig_sub2"/>
</dbReference>
<protein>
    <recommendedName>
        <fullName evidence="5">Ig-like domain-containing protein</fullName>
    </recommendedName>
</protein>
<reference evidence="6" key="2">
    <citation type="submission" date="2025-09" db="UniProtKB">
        <authorList>
            <consortium name="Ensembl"/>
        </authorList>
    </citation>
    <scope>IDENTIFICATION</scope>
</reference>
<feature type="transmembrane region" description="Helical" evidence="3">
    <location>
        <begin position="226"/>
        <end position="249"/>
    </location>
</feature>
<keyword evidence="3" id="KW-0472">Membrane</keyword>
<sequence>MEDTALCHRLLVIVVLLLTAHGQNSYIVHKADAHFPHIDPNRLQFFEYESFSVNCAGFHNPTEWRVMRKVSPNASPQEVSTGYLNIKPAFVSHSGEYWCENGDGERSNITVNITVTAGSVILDIPALPVMERETVTLCCRKKASSNLPADFYKDGRFNRTVYKGKLTIHNVSKSDEGLYKCKISGAGESAESWLSVRANILPALEDTTPQNGKETPLPLRPDSIQLYILLSAAFAILCVVLLLLVVGLAQCRKHRVACFSSEMPTTESEIVYELASETDPQLDAHAKVKKHKKKRVGREANAVDHTTDVTYATVTKWKERVSRKANVAETNNVIYASVQNSRSRQVTDRRNIN</sequence>
<evidence type="ECO:0000313" key="7">
    <source>
        <dbReference type="Proteomes" id="UP000694389"/>
    </source>
</evidence>
<evidence type="ECO:0000256" key="2">
    <source>
        <dbReference type="ARBA" id="ARBA00023157"/>
    </source>
</evidence>
<dbReference type="Gene3D" id="2.60.40.10">
    <property type="entry name" value="Immunoglobulins"/>
    <property type="match status" value="2"/>
</dbReference>
<keyword evidence="7" id="KW-1185">Reference proteome</keyword>
<dbReference type="InterPro" id="IPR007110">
    <property type="entry name" value="Ig-like_dom"/>
</dbReference>
<accession>A0A8P4GJV4</accession>
<feature type="domain" description="Ig-like" evidence="5">
    <location>
        <begin position="88"/>
        <end position="195"/>
    </location>
</feature>
<feature type="chain" id="PRO_5035810203" description="Ig-like domain-containing protein" evidence="4">
    <location>
        <begin position="23"/>
        <end position="353"/>
    </location>
</feature>
<dbReference type="InterPro" id="IPR050488">
    <property type="entry name" value="Ig_Fc_receptor"/>
</dbReference>
<organism evidence="6 7">
    <name type="scientific">Dicentrarchus labrax</name>
    <name type="common">European seabass</name>
    <name type="synonym">Morone labrax</name>
    <dbReference type="NCBI Taxonomy" id="13489"/>
    <lineage>
        <taxon>Eukaryota</taxon>
        <taxon>Metazoa</taxon>
        <taxon>Chordata</taxon>
        <taxon>Craniata</taxon>
        <taxon>Vertebrata</taxon>
        <taxon>Euteleostomi</taxon>
        <taxon>Actinopterygii</taxon>
        <taxon>Neopterygii</taxon>
        <taxon>Teleostei</taxon>
        <taxon>Neoteleostei</taxon>
        <taxon>Acanthomorphata</taxon>
        <taxon>Eupercaria</taxon>
        <taxon>Moronidae</taxon>
        <taxon>Dicentrarchus</taxon>
    </lineage>
</organism>
<dbReference type="AlphaFoldDB" id="A0A8P4GJV4"/>
<dbReference type="InterPro" id="IPR013783">
    <property type="entry name" value="Ig-like_fold"/>
</dbReference>
<keyword evidence="2" id="KW-1015">Disulfide bond</keyword>
<dbReference type="GO" id="GO:0007166">
    <property type="term" value="P:cell surface receptor signaling pathway"/>
    <property type="evidence" value="ECO:0007669"/>
    <property type="project" value="TreeGrafter"/>
</dbReference>
<dbReference type="GeneID" id="127360703"/>
<dbReference type="PROSITE" id="PS50835">
    <property type="entry name" value="IG_LIKE"/>
    <property type="match status" value="1"/>
</dbReference>